<evidence type="ECO:0000313" key="1">
    <source>
        <dbReference type="EMBL" id="MEJ8644243.1"/>
    </source>
</evidence>
<name>A0ABU8UAT3_9ACTN</name>
<keyword evidence="2" id="KW-1185">Reference proteome</keyword>
<reference evidence="1 2" key="1">
    <citation type="submission" date="2024-03" db="EMBL/GenBank/DDBJ databases">
        <title>Novel Streptomyces species of biotechnological and ecological value are a feature of Machair soil.</title>
        <authorList>
            <person name="Prole J.R."/>
            <person name="Goodfellow M."/>
            <person name="Allenby N."/>
            <person name="Ward A.C."/>
        </authorList>
    </citation>
    <scope>NUCLEOTIDE SEQUENCE [LARGE SCALE GENOMIC DNA]</scope>
    <source>
        <strain evidence="1 2">MS1.HAVA.3</strain>
    </source>
</reference>
<sequence>MRTRSSTRSRTRTSLYGLLLGLLLGAGLLPVTAATAADNGTWGSSRRRRPGPR</sequence>
<protein>
    <submittedName>
        <fullName evidence="1">Uncharacterized protein</fullName>
    </submittedName>
</protein>
<proteinExistence type="predicted"/>
<gene>
    <name evidence="1" type="ORF">WKI68_28865</name>
</gene>
<organism evidence="1 2">
    <name type="scientific">Streptomyces caledonius</name>
    <dbReference type="NCBI Taxonomy" id="3134107"/>
    <lineage>
        <taxon>Bacteria</taxon>
        <taxon>Bacillati</taxon>
        <taxon>Actinomycetota</taxon>
        <taxon>Actinomycetes</taxon>
        <taxon>Kitasatosporales</taxon>
        <taxon>Streptomycetaceae</taxon>
        <taxon>Streptomyces</taxon>
    </lineage>
</organism>
<comment type="caution">
    <text evidence="1">The sequence shown here is derived from an EMBL/GenBank/DDBJ whole genome shotgun (WGS) entry which is preliminary data.</text>
</comment>
<accession>A0ABU8UAT3</accession>
<dbReference type="Proteomes" id="UP001382904">
    <property type="component" value="Unassembled WGS sequence"/>
</dbReference>
<evidence type="ECO:0000313" key="2">
    <source>
        <dbReference type="Proteomes" id="UP001382904"/>
    </source>
</evidence>
<dbReference type="EMBL" id="JBBKAM010000002">
    <property type="protein sequence ID" value="MEJ8644243.1"/>
    <property type="molecule type" value="Genomic_DNA"/>
</dbReference>